<evidence type="ECO:0008006" key="3">
    <source>
        <dbReference type="Google" id="ProtNLM"/>
    </source>
</evidence>
<dbReference type="EMBL" id="PCSX01000029">
    <property type="protein sequence ID" value="PIP58135.1"/>
    <property type="molecule type" value="Genomic_DNA"/>
</dbReference>
<reference evidence="1 2" key="1">
    <citation type="submission" date="2017-09" db="EMBL/GenBank/DDBJ databases">
        <title>Depth-based differentiation of microbial function through sediment-hosted aquifers and enrichment of novel symbionts in the deep terrestrial subsurface.</title>
        <authorList>
            <person name="Probst A.J."/>
            <person name="Ladd B."/>
            <person name="Jarett J.K."/>
            <person name="Geller-Mcgrath D.E."/>
            <person name="Sieber C.M."/>
            <person name="Emerson J.B."/>
            <person name="Anantharaman K."/>
            <person name="Thomas B.C."/>
            <person name="Malmstrom R."/>
            <person name="Stieglmeier M."/>
            <person name="Klingl A."/>
            <person name="Woyke T."/>
            <person name="Ryan C.M."/>
            <person name="Banfield J.F."/>
        </authorList>
    </citation>
    <scope>NUCLEOTIDE SEQUENCE [LARGE SCALE GENOMIC DNA]</scope>
    <source>
        <strain evidence="1">CG22_combo_CG10-13_8_21_14_all_37_9</strain>
    </source>
</reference>
<evidence type="ECO:0000313" key="1">
    <source>
        <dbReference type="EMBL" id="PIP58135.1"/>
    </source>
</evidence>
<name>A0A2H0BKD3_9BACT</name>
<accession>A0A2H0BKD3</accession>
<organism evidence="1 2">
    <name type="scientific">Candidatus Vogelbacteria bacterium CG22_combo_CG10-13_8_21_14_all_37_9</name>
    <dbReference type="NCBI Taxonomy" id="1975046"/>
    <lineage>
        <taxon>Bacteria</taxon>
        <taxon>Candidatus Vogeliibacteriota</taxon>
    </lineage>
</organism>
<sequence>MANFKSNQAFVLLYAVLVASVVLAIGFSLANIITKQIILSSLGQSSRVAYYAADGGRDCGLFWSKFTEIITYGDSLFGDSGAPPVRCGLENFGAVTNITNLSPAETKLLNLYGIDLISYNYQVYSLPAINFDGEACSKVTVFSFGDDNSQSPNYRRIVLSRGFSTGCNSQATNRMVSRTVISTDTW</sequence>
<evidence type="ECO:0000313" key="2">
    <source>
        <dbReference type="Proteomes" id="UP000229334"/>
    </source>
</evidence>
<dbReference type="Proteomes" id="UP000229334">
    <property type="component" value="Unassembled WGS sequence"/>
</dbReference>
<comment type="caution">
    <text evidence="1">The sequence shown here is derived from an EMBL/GenBank/DDBJ whole genome shotgun (WGS) entry which is preliminary data.</text>
</comment>
<dbReference type="AlphaFoldDB" id="A0A2H0BKD3"/>
<protein>
    <recommendedName>
        <fullName evidence="3">Type 4 fimbrial biogenesis protein PilX N-terminal domain-containing protein</fullName>
    </recommendedName>
</protein>
<proteinExistence type="predicted"/>
<gene>
    <name evidence="1" type="ORF">COX02_01885</name>
</gene>